<reference evidence="4" key="2">
    <citation type="submission" date="2021-08" db="EMBL/GenBank/DDBJ databases">
        <authorList>
            <person name="Eriksson T."/>
        </authorList>
    </citation>
    <scope>NUCLEOTIDE SEQUENCE</scope>
    <source>
        <strain evidence="4">Stoneville</strain>
        <tissue evidence="4">Whole head</tissue>
    </source>
</reference>
<evidence type="ECO:0000256" key="2">
    <source>
        <dbReference type="ARBA" id="ARBA00023043"/>
    </source>
</evidence>
<dbReference type="SUPFAM" id="SSF52540">
    <property type="entry name" value="P-loop containing nucleoside triphosphate hydrolases"/>
    <property type="match status" value="2"/>
</dbReference>
<keyword evidence="1" id="KW-0677">Repeat</keyword>
<dbReference type="Gene3D" id="3.40.50.300">
    <property type="entry name" value="P-loop containing nucleotide triphosphate hydrolases"/>
    <property type="match status" value="2"/>
</dbReference>
<dbReference type="Gene3D" id="1.25.40.20">
    <property type="entry name" value="Ankyrin repeat-containing domain"/>
    <property type="match status" value="1"/>
</dbReference>
<dbReference type="InterPro" id="IPR027417">
    <property type="entry name" value="P-loop_NTPase"/>
</dbReference>
<evidence type="ECO:0008006" key="6">
    <source>
        <dbReference type="Google" id="ProtNLM"/>
    </source>
</evidence>
<keyword evidence="5" id="KW-1185">Reference proteome</keyword>
<dbReference type="Pfam" id="PF12796">
    <property type="entry name" value="Ank_2"/>
    <property type="match status" value="1"/>
</dbReference>
<dbReference type="Proteomes" id="UP000719412">
    <property type="component" value="Unassembled WGS sequence"/>
</dbReference>
<dbReference type="SMART" id="SM00248">
    <property type="entry name" value="ANK"/>
    <property type="match status" value="4"/>
</dbReference>
<dbReference type="InterPro" id="IPR002110">
    <property type="entry name" value="Ankyrin_rpt"/>
</dbReference>
<dbReference type="InterPro" id="IPR036770">
    <property type="entry name" value="Ankyrin_rpt-contain_sf"/>
</dbReference>
<evidence type="ECO:0000313" key="5">
    <source>
        <dbReference type="Proteomes" id="UP000719412"/>
    </source>
</evidence>
<feature type="repeat" description="ANK" evidence="3">
    <location>
        <begin position="1084"/>
        <end position="1116"/>
    </location>
</feature>
<name>A0A8J6LLJ7_TENMO</name>
<comment type="caution">
    <text evidence="4">The sequence shown here is derived from an EMBL/GenBank/DDBJ whole genome shotgun (WGS) entry which is preliminary data.</text>
</comment>
<dbReference type="PRINTS" id="PR01415">
    <property type="entry name" value="ANKYRIN"/>
</dbReference>
<feature type="repeat" description="ANK" evidence="3">
    <location>
        <begin position="1151"/>
        <end position="1183"/>
    </location>
</feature>
<dbReference type="PROSITE" id="PS50088">
    <property type="entry name" value="ANK_REPEAT"/>
    <property type="match status" value="3"/>
</dbReference>
<proteinExistence type="predicted"/>
<gene>
    <name evidence="4" type="ORF">GEV33_005675</name>
</gene>
<dbReference type="PROSITE" id="PS50297">
    <property type="entry name" value="ANK_REP_REGION"/>
    <property type="match status" value="3"/>
</dbReference>
<feature type="repeat" description="ANK" evidence="3">
    <location>
        <begin position="1118"/>
        <end position="1150"/>
    </location>
</feature>
<dbReference type="Pfam" id="PF00023">
    <property type="entry name" value="Ank"/>
    <property type="match status" value="1"/>
</dbReference>
<organism evidence="4 5">
    <name type="scientific">Tenebrio molitor</name>
    <name type="common">Yellow mealworm beetle</name>
    <dbReference type="NCBI Taxonomy" id="7067"/>
    <lineage>
        <taxon>Eukaryota</taxon>
        <taxon>Metazoa</taxon>
        <taxon>Ecdysozoa</taxon>
        <taxon>Arthropoda</taxon>
        <taxon>Hexapoda</taxon>
        <taxon>Insecta</taxon>
        <taxon>Pterygota</taxon>
        <taxon>Neoptera</taxon>
        <taxon>Endopterygota</taxon>
        <taxon>Coleoptera</taxon>
        <taxon>Polyphaga</taxon>
        <taxon>Cucujiformia</taxon>
        <taxon>Tenebrionidae</taxon>
        <taxon>Tenebrio</taxon>
    </lineage>
</organism>
<dbReference type="EMBL" id="JABDTM020020281">
    <property type="protein sequence ID" value="KAH0817116.1"/>
    <property type="molecule type" value="Genomic_DNA"/>
</dbReference>
<dbReference type="SUPFAM" id="SSF48403">
    <property type="entry name" value="Ankyrin repeat"/>
    <property type="match status" value="1"/>
</dbReference>
<sequence>MFRKRSGTTDNGKSYEDKILAIIALKLVSKKEVKSFELSSNNSEFGDFDDVVVQTTLHNNNKCQNVALQLKHKNNNKSILKSSLAAKSGPFSLQRYYQQYQKLNCHSNFTWVFYTNNILELNGPFTFQLEEKEHIEVTAKLGNCLWRNLLNTSKVDECVIEFEVSKEGSGDEEKLEASGYKHFFENFRLYVNQANVEKATSIISSVFAETYDGVSSFFFVNFITAWSLQEGCKDLLTDEIIKAKICEIAVTPYIKIPTSIKQDKKPLLLRQIINHFDITIAKTFDANLWQDVDRFDDAIRKTIKRFGIVVEDIDDVSRLEVLDKVRILWHMKELPLFIETTESNGELIEKVLELCQGKRKFILIGENIDVTEFSALSVFQNLADINVDDNSCKALLKEFTVSLQGRKEIPLEEILQIDDKMKQALTPSHLENMLYDNFCIGEDKTEQTKHYLSRNLSRVLITFNYIKETFSDMCLINFCGKLKQIRNKLVGVNLIELDMYLKDKNSPHGNNKQQQEFICYHNDMCTRKEFTEFCEKTPKQICHLFRITKNNNLEWVTSNGSINTLRKHRFTAEDFHDSEASSLSENKFNIICGEAGSGKSALMRHLKKYFLLDVWVISLNLRQHFSQMKKEYESCEEVLDHICRLESEQHNYSSFDEEIRNIFQQKKKFVVLWDGLDEVPKAHLEIVLNIFGMLLKADVVQWVASRPNLQRVLEYEFNVFAFTIKELTRAQQNNYIKDRLGIKDSEELETLSQQIFDKVAPQIARQFLGVPLQLEMLTDLLIEDPTKYQDLLQNIFSLTDLYDSFIDKQFQRKFGETKYNSSNSAERYIYEHFKSYHQQQYEIVALKVYLYEDIFKKFFHEVILELFLQQVRNHGDIIRIVAQDKNGAPTFYHNTFGEYFVASWLSKNWKHVSNLESFFFDEQNKNIRLMFDMIVAKDCYAHLAVLYDSIESLKRHSIEISMKDKCGRNPLHLICSRGERHNLLDAQDIGGKYVIDCRKFREVKRENKEYDEIITFLMTEGKCHPLDKDMLFSWSCIDYADATLSLRALDNIFSRSPDICRLNDLKNFQDEFTERGVDVNFQSSGITSLHLASRNGHFDVVEFLVKKGAEVNKQEDKTLLTALHYAATKGFLRIIKLLIDNGANSNLRDEQGKTCLHYSVIFGDVEVVKYLTEKVEDVNVADAEGNTATSLAEKHKNDIVLNFLKNIDLEDLATAEKYRNNIPDVFINQLHVDKLAHGYFQQDGATAHTARETLRYLQRFFDERITKNNNLEWVTSNGSINTLRKHRFTAEDFHESEASSLYENKFNIICGEAGSGKSALMRHLKKYFLLDVWVISLNLRQYFSQMKKEYESCEDVLDHICRFESEQHNYSSFDEEIRNIFQQKKKFVVLWDGFDEVPIAHLETVLNTFRILLKANVVQWVTSRPNLQTMLENEFDVFAFTIKELTRVQQNNYIKDRLGIKDSEKLEKLSQQIFDKIAPQIAKQFLGVPMQLEMLTDLLIEDPTKYQDLLQNIFSLTDLYDTFIDKQFQRKFEDTTYDSSNSTERLPE</sequence>
<protein>
    <recommendedName>
        <fullName evidence="6">NACHT domain-containing protein</fullName>
    </recommendedName>
</protein>
<accession>A0A8J6LLJ7</accession>
<keyword evidence="2 3" id="KW-0040">ANK repeat</keyword>
<evidence type="ECO:0000313" key="4">
    <source>
        <dbReference type="EMBL" id="KAH0817116.1"/>
    </source>
</evidence>
<reference evidence="4" key="1">
    <citation type="journal article" date="2020" name="J Insects Food Feed">
        <title>The yellow mealworm (Tenebrio molitor) genome: a resource for the emerging insects as food and feed industry.</title>
        <authorList>
            <person name="Eriksson T."/>
            <person name="Andere A."/>
            <person name="Kelstrup H."/>
            <person name="Emery V."/>
            <person name="Picard C."/>
        </authorList>
    </citation>
    <scope>NUCLEOTIDE SEQUENCE</scope>
    <source>
        <strain evidence="4">Stoneville</strain>
        <tissue evidence="4">Whole head</tissue>
    </source>
</reference>
<dbReference type="PANTHER" id="PTHR24123:SF33">
    <property type="entry name" value="PROTEIN HOS4"/>
    <property type="match status" value="1"/>
</dbReference>
<dbReference type="PANTHER" id="PTHR24123">
    <property type="entry name" value="ANKYRIN REPEAT-CONTAINING"/>
    <property type="match status" value="1"/>
</dbReference>
<evidence type="ECO:0000256" key="3">
    <source>
        <dbReference type="PROSITE-ProRule" id="PRU00023"/>
    </source>
</evidence>
<evidence type="ECO:0000256" key="1">
    <source>
        <dbReference type="ARBA" id="ARBA00022737"/>
    </source>
</evidence>
<dbReference type="InterPro" id="IPR051165">
    <property type="entry name" value="Multifunctional_ANK_Repeat"/>
</dbReference>